<feature type="compositionally biased region" description="Basic and acidic residues" evidence="1">
    <location>
        <begin position="117"/>
        <end position="127"/>
    </location>
</feature>
<feature type="compositionally biased region" description="Low complexity" evidence="1">
    <location>
        <begin position="461"/>
        <end position="481"/>
    </location>
</feature>
<feature type="region of interest" description="Disordered" evidence="1">
    <location>
        <begin position="460"/>
        <end position="487"/>
    </location>
</feature>
<feature type="compositionally biased region" description="Low complexity" evidence="1">
    <location>
        <begin position="793"/>
        <end position="809"/>
    </location>
</feature>
<dbReference type="AlphaFoldDB" id="Q22YM0"/>
<organism evidence="2 3">
    <name type="scientific">Tetrahymena thermophila (strain SB210)</name>
    <dbReference type="NCBI Taxonomy" id="312017"/>
    <lineage>
        <taxon>Eukaryota</taxon>
        <taxon>Sar</taxon>
        <taxon>Alveolata</taxon>
        <taxon>Ciliophora</taxon>
        <taxon>Intramacronucleata</taxon>
        <taxon>Oligohymenophorea</taxon>
        <taxon>Hymenostomatida</taxon>
        <taxon>Tetrahymenina</taxon>
        <taxon>Tetrahymenidae</taxon>
        <taxon>Tetrahymena</taxon>
    </lineage>
</organism>
<feature type="compositionally biased region" description="Polar residues" evidence="1">
    <location>
        <begin position="305"/>
        <end position="314"/>
    </location>
</feature>
<name>Q22YM0_TETTS</name>
<sequence>MSTITSTEPAPASATYVNPTPTTIKVNLVCEDRDTAKKCLFKDLKAPLQSDNTIKVLDLIEKNISLQYFLNNCMIFQPSDDDMDIMIGFYPSEEIQNQYLSIDSKINITLKFEKIRTPSSESKKEENLSAQVNQNQISNNKNTNNNNNINNNLHISNNKTSQSSESHIISQLKASSSVNDNTPSSHPNNISSPKSQNVSQNLNNTQENCQKPEANTAISTGGAITNNTSSQIIFGKAATASQLSNEDLNNNDSLTMSSHSLNMESEGCSQQLEPSAVSNPNNNLNDNNTSDKAQQNDNKKVKADSNLSATNSQKGFKLNRKRKVSETLEHCSESCSNHNESKDLSPCTSFTENDVPKMKKHQSAITNDPTLSEAGETNNCFTNSMNLSLSGKLPINLYGQSGLNIGTHNSNFHAYNPLSNITNSSINNNSGFSTQGNCGGKQIEGSNISSFQYMNNQLHQQGGANSANSNSNNNNNNMNRQSRNKERTIREAIEMVTKWRDLQEEYRQKHQVKGLQEVADELNISKKVLDYYFQELRTAEFFGFDFDSNLGNKMGVLRKYIDEQKKNHEQKNKNFKITRNLQFKYRLKDYQSTSFLSNSSSLNINNSANNMGSNNANNNNDALSSTSSQKSKEKFQQKQSSKMEQITSLLSSSVSNGNVKVEEMVIENENNFNFPSSLVTNSNNNNNSINISGIATANSSSTATSNDFQKLLSKNSPNFLQFLNNSQTCTANSNANTFPSTASSSSFNNSSSAQLNANHQNTAQSSLSFLSNLTNSASGFSINPSINSETTTKKQQTLTQSQQQNQTNSGDKNLQFLDMLFFGNDKNSNSNSNNINNPNSQMDTLISLLKMISQNDEPSNADLAMPQFQKSHSASSSLLSNKFSDEDFLNKKKIAVIQIRKQDE</sequence>
<feature type="compositionally biased region" description="Low complexity" evidence="1">
    <location>
        <begin position="279"/>
        <end position="288"/>
    </location>
</feature>
<evidence type="ECO:0000256" key="1">
    <source>
        <dbReference type="SAM" id="MobiDB-lite"/>
    </source>
</evidence>
<dbReference type="HOGENOM" id="CLU_320949_0_0_1"/>
<feature type="compositionally biased region" description="Low complexity" evidence="1">
    <location>
        <begin position="606"/>
        <end position="629"/>
    </location>
</feature>
<protein>
    <submittedName>
        <fullName evidence="2">Uncharacterized protein</fullName>
    </submittedName>
</protein>
<dbReference type="KEGG" id="tet:TTHERM_00124010"/>
<feature type="region of interest" description="Disordered" evidence="1">
    <location>
        <begin position="781"/>
        <end position="810"/>
    </location>
</feature>
<feature type="region of interest" description="Disordered" evidence="1">
    <location>
        <begin position="117"/>
        <end position="201"/>
    </location>
</feature>
<accession>Q22YM0</accession>
<feature type="compositionally biased region" description="Polar residues" evidence="1">
    <location>
        <begin position="162"/>
        <end position="201"/>
    </location>
</feature>
<feature type="region of interest" description="Disordered" evidence="1">
    <location>
        <begin position="248"/>
        <end position="321"/>
    </location>
</feature>
<dbReference type="InParanoid" id="Q22YM0"/>
<feature type="region of interest" description="Disordered" evidence="1">
    <location>
        <begin position="606"/>
        <end position="649"/>
    </location>
</feature>
<proteinExistence type="predicted"/>
<dbReference type="Proteomes" id="UP000009168">
    <property type="component" value="Unassembled WGS sequence"/>
</dbReference>
<dbReference type="GeneID" id="7833274"/>
<evidence type="ECO:0000313" key="3">
    <source>
        <dbReference type="Proteomes" id="UP000009168"/>
    </source>
</evidence>
<reference evidence="3" key="1">
    <citation type="journal article" date="2006" name="PLoS Biol.">
        <title>Macronuclear genome sequence of the ciliate Tetrahymena thermophila, a model eukaryote.</title>
        <authorList>
            <person name="Eisen J.A."/>
            <person name="Coyne R.S."/>
            <person name="Wu M."/>
            <person name="Wu D."/>
            <person name="Thiagarajan M."/>
            <person name="Wortman J.R."/>
            <person name="Badger J.H."/>
            <person name="Ren Q."/>
            <person name="Amedeo P."/>
            <person name="Jones K.M."/>
            <person name="Tallon L.J."/>
            <person name="Delcher A.L."/>
            <person name="Salzberg S.L."/>
            <person name="Silva J.C."/>
            <person name="Haas B.J."/>
            <person name="Majoros W.H."/>
            <person name="Farzad M."/>
            <person name="Carlton J.M."/>
            <person name="Smith R.K. Jr."/>
            <person name="Garg J."/>
            <person name="Pearlman R.E."/>
            <person name="Karrer K.M."/>
            <person name="Sun L."/>
            <person name="Manning G."/>
            <person name="Elde N.C."/>
            <person name="Turkewitz A.P."/>
            <person name="Asai D.J."/>
            <person name="Wilkes D.E."/>
            <person name="Wang Y."/>
            <person name="Cai H."/>
            <person name="Collins K."/>
            <person name="Stewart B.A."/>
            <person name="Lee S.R."/>
            <person name="Wilamowska K."/>
            <person name="Weinberg Z."/>
            <person name="Ruzzo W.L."/>
            <person name="Wloga D."/>
            <person name="Gaertig J."/>
            <person name="Frankel J."/>
            <person name="Tsao C.-C."/>
            <person name="Gorovsky M.A."/>
            <person name="Keeling P.J."/>
            <person name="Waller R.F."/>
            <person name="Patron N.J."/>
            <person name="Cherry J.M."/>
            <person name="Stover N.A."/>
            <person name="Krieger C.J."/>
            <person name="del Toro C."/>
            <person name="Ryder H.F."/>
            <person name="Williamson S.C."/>
            <person name="Barbeau R.A."/>
            <person name="Hamilton E.P."/>
            <person name="Orias E."/>
        </authorList>
    </citation>
    <scope>NUCLEOTIDE SEQUENCE [LARGE SCALE GENOMIC DNA]</scope>
    <source>
        <strain evidence="3">SB210</strain>
    </source>
</reference>
<dbReference type="RefSeq" id="XP_001010896.1">
    <property type="nucleotide sequence ID" value="XM_001010896.1"/>
</dbReference>
<keyword evidence="3" id="KW-1185">Reference proteome</keyword>
<evidence type="ECO:0000313" key="2">
    <source>
        <dbReference type="EMBL" id="EAR90651.1"/>
    </source>
</evidence>
<feature type="compositionally biased region" description="Polar residues" evidence="1">
    <location>
        <begin position="255"/>
        <end position="278"/>
    </location>
</feature>
<feature type="compositionally biased region" description="Low complexity" evidence="1">
    <location>
        <begin position="637"/>
        <end position="649"/>
    </location>
</feature>
<dbReference type="EMBL" id="GG662798">
    <property type="protein sequence ID" value="EAR90651.1"/>
    <property type="molecule type" value="Genomic_DNA"/>
</dbReference>
<feature type="compositionally biased region" description="Low complexity" evidence="1">
    <location>
        <begin position="133"/>
        <end position="161"/>
    </location>
</feature>
<gene>
    <name evidence="2" type="ORF">TTHERM_00124010</name>
</gene>